<dbReference type="Proteomes" id="UP000250919">
    <property type="component" value="Unassembled WGS sequence"/>
</dbReference>
<accession>A0A329WTS9</accession>
<name>A0A329WTS9_9GAMM</name>
<dbReference type="EMBL" id="NSCM01000099">
    <property type="protein sequence ID" value="RAX06643.1"/>
    <property type="molecule type" value="Genomic_DNA"/>
</dbReference>
<organism evidence="1 2">
    <name type="scientific">Photorhabdus bodei</name>
    <dbReference type="NCBI Taxonomy" id="2029681"/>
    <lineage>
        <taxon>Bacteria</taxon>
        <taxon>Pseudomonadati</taxon>
        <taxon>Pseudomonadota</taxon>
        <taxon>Gammaproteobacteria</taxon>
        <taxon>Enterobacterales</taxon>
        <taxon>Morganellaceae</taxon>
        <taxon>Photorhabdus</taxon>
    </lineage>
</organism>
<evidence type="ECO:0000313" key="2">
    <source>
        <dbReference type="Proteomes" id="UP000250919"/>
    </source>
</evidence>
<reference evidence="1 2" key="1">
    <citation type="journal article" date="2018" name="Int. J. Syst. Evol. Microbiol.">
        <title>Whole-genome-based revisit of Photorhabdus phylogeny: proposal for the elevation of most Photorhabdus subspecies to the species level and description of one novel species Photorhabdus bodei sp. nov., and one novel subspecies Photorhabdus laumondii subsp. clarkei subsp. nov.</title>
        <authorList>
            <person name="Machado R.A.R."/>
            <person name="Wuthrich D."/>
            <person name="Kuhnert P."/>
            <person name="Arce C.C.M."/>
            <person name="Thonen L."/>
            <person name="Ruiz C."/>
            <person name="Zhang X."/>
            <person name="Robert C.A.M."/>
            <person name="Karimi J."/>
            <person name="Kamali S."/>
            <person name="Ma J."/>
            <person name="Bruggmann R."/>
            <person name="Erb M."/>
        </authorList>
    </citation>
    <scope>NUCLEOTIDE SEQUENCE [LARGE SCALE GENOMIC DNA]</scope>
    <source>
        <strain evidence="1 2">LJ24-63</strain>
    </source>
</reference>
<gene>
    <name evidence="1" type="ORF">CKY02_22380</name>
</gene>
<proteinExistence type="predicted"/>
<sequence length="535" mass="59912">MAEQTISSRAGVACMTCDNPDPCIYKISVTFGRNTQVWPEKPVIKMSLIDNGKGQKGTIQIEGKCNNTAKHHAVLTGGQKEKTLEFNAPQEVTLFYKDQLKDAEIESDLESVWFYLSNLANPTDMYSEPRYYKLITQGCLDSRQYATIAVYPSVSFMVSVGLSFDFSHGERSVKERRDEQKKARLAMENVKPKNGNKLRSGWTTHTDPFYLTRQTAINVEYALTVQDMDYSAKFAEVNQVRKTLPNLEAINRVEKLLGYTKEYLAPDPDSKGTRSYQLLELKVDPINIGLAYAYDRTTSMDDRTHFLGFSAAPFMGMTAKLDLIQMGAAYCKIEKVAAKFREALARRNSNDKNYLDLECCIILTCNLSFQLGAAYKQKQWTFDAGNKNDLKLSLEGKVNVAFKTHIMIVEVAIGVGGAIKTAAGFELDQHDKGIDLAGYHNGIVAEFEVAVDVGGDKRDKSNSKDIVKVKKQWVVAEPLKASESPLRINLIGEERPVVRPDIVPGAETASWEMGYDPNFKPKMDNIPFITGFPRM</sequence>
<protein>
    <submittedName>
        <fullName evidence="1">Uncharacterized protein</fullName>
    </submittedName>
</protein>
<evidence type="ECO:0000313" key="1">
    <source>
        <dbReference type="EMBL" id="RAX06643.1"/>
    </source>
</evidence>
<dbReference type="AlphaFoldDB" id="A0A329WTS9"/>
<comment type="caution">
    <text evidence="1">The sequence shown here is derived from an EMBL/GenBank/DDBJ whole genome shotgun (WGS) entry which is preliminary data.</text>
</comment>
<dbReference type="GeneID" id="88808507"/>
<dbReference type="RefSeq" id="WP_112896968.1">
    <property type="nucleotide sequence ID" value="NZ_CAWNYH010000099.1"/>
</dbReference>